<dbReference type="EMBL" id="FN649746">
    <property type="protein sequence ID" value="CBJ27318.1"/>
    <property type="molecule type" value="Genomic_DNA"/>
</dbReference>
<sequence length="340" mass="36077">MTSTDDGFGANELFSGEKVEDVATPPAAAGPMAAIGTLSSTDNESEMVSGEGVGAVKKKKRRGKRGVRKGKKQMEGFAGFPLAPGLGPEFAGQPRRRLPKAPSLEIMRGEHDLSEYCLQDESGSQTGSDATPKIAPDGAGRTIDNGQEDLLPAPGHTRSAVVDDGGGNGYASVADKRGVSAQRHNQEDGADRNEGYDEDDCDEDDTLGDNEAEEVYTALDPASVDVQEHRQFAASRQQSRDLSDWGHLATADANRPFGDKREFHHGGYYAHPQCSPQGSDNDARKSNISSVIPGVQAVVVAGEERGSGEGEGTTLCHSNRRLPTPGSTSSGRSLSKRRRR</sequence>
<organism evidence="2 3">
    <name type="scientific">Ectocarpus siliculosus</name>
    <name type="common">Brown alga</name>
    <name type="synonym">Conferva siliculosa</name>
    <dbReference type="NCBI Taxonomy" id="2880"/>
    <lineage>
        <taxon>Eukaryota</taxon>
        <taxon>Sar</taxon>
        <taxon>Stramenopiles</taxon>
        <taxon>Ochrophyta</taxon>
        <taxon>PX clade</taxon>
        <taxon>Phaeophyceae</taxon>
        <taxon>Ectocarpales</taxon>
        <taxon>Ectocarpaceae</taxon>
        <taxon>Ectocarpus</taxon>
    </lineage>
</organism>
<keyword evidence="3" id="KW-1185">Reference proteome</keyword>
<accession>D7G5J5</accession>
<feature type="compositionally biased region" description="Low complexity" evidence="1">
    <location>
        <begin position="23"/>
        <end position="34"/>
    </location>
</feature>
<protein>
    <submittedName>
        <fullName evidence="2">Uncharacterized protein</fullName>
    </submittedName>
</protein>
<feature type="compositionally biased region" description="Acidic residues" evidence="1">
    <location>
        <begin position="196"/>
        <end position="214"/>
    </location>
</feature>
<proteinExistence type="predicted"/>
<reference evidence="2 3" key="1">
    <citation type="journal article" date="2010" name="Nature">
        <title>The Ectocarpus genome and the independent evolution of multicellularity in brown algae.</title>
        <authorList>
            <person name="Cock J.M."/>
            <person name="Sterck L."/>
            <person name="Rouze P."/>
            <person name="Scornet D."/>
            <person name="Allen A.E."/>
            <person name="Amoutzias G."/>
            <person name="Anthouard V."/>
            <person name="Artiguenave F."/>
            <person name="Aury J.M."/>
            <person name="Badger J.H."/>
            <person name="Beszteri B."/>
            <person name="Billiau K."/>
            <person name="Bonnet E."/>
            <person name="Bothwell J.H."/>
            <person name="Bowler C."/>
            <person name="Boyen C."/>
            <person name="Brownlee C."/>
            <person name="Carrano C.J."/>
            <person name="Charrier B."/>
            <person name="Cho G.Y."/>
            <person name="Coelho S.M."/>
            <person name="Collen J."/>
            <person name="Corre E."/>
            <person name="Da Silva C."/>
            <person name="Delage L."/>
            <person name="Delaroque N."/>
            <person name="Dittami S.M."/>
            <person name="Doulbeau S."/>
            <person name="Elias M."/>
            <person name="Farnham G."/>
            <person name="Gachon C.M."/>
            <person name="Gschloessl B."/>
            <person name="Heesch S."/>
            <person name="Jabbari K."/>
            <person name="Jubin C."/>
            <person name="Kawai H."/>
            <person name="Kimura K."/>
            <person name="Kloareg B."/>
            <person name="Kupper F.C."/>
            <person name="Lang D."/>
            <person name="Le Bail A."/>
            <person name="Leblanc C."/>
            <person name="Lerouge P."/>
            <person name="Lohr M."/>
            <person name="Lopez P.J."/>
            <person name="Martens C."/>
            <person name="Maumus F."/>
            <person name="Michel G."/>
            <person name="Miranda-Saavedra D."/>
            <person name="Morales J."/>
            <person name="Moreau H."/>
            <person name="Motomura T."/>
            <person name="Nagasato C."/>
            <person name="Napoli C.A."/>
            <person name="Nelson D.R."/>
            <person name="Nyvall-Collen P."/>
            <person name="Peters A.F."/>
            <person name="Pommier C."/>
            <person name="Potin P."/>
            <person name="Poulain J."/>
            <person name="Quesneville H."/>
            <person name="Read B."/>
            <person name="Rensing S.A."/>
            <person name="Ritter A."/>
            <person name="Rousvoal S."/>
            <person name="Samanta M."/>
            <person name="Samson G."/>
            <person name="Schroeder D.C."/>
            <person name="Segurens B."/>
            <person name="Strittmatter M."/>
            <person name="Tonon T."/>
            <person name="Tregear J.W."/>
            <person name="Valentin K."/>
            <person name="von Dassow P."/>
            <person name="Yamagishi T."/>
            <person name="Van de Peer Y."/>
            <person name="Wincker P."/>
        </authorList>
    </citation>
    <scope>NUCLEOTIDE SEQUENCE [LARGE SCALE GENOMIC DNA]</scope>
    <source>
        <strain evidence="3">Ec32 / CCAP1310/4</strain>
    </source>
</reference>
<name>D7G5J5_ECTSI</name>
<dbReference type="OrthoDB" id="10447132at2759"/>
<feature type="compositionally biased region" description="Basic and acidic residues" evidence="1">
    <location>
        <begin position="174"/>
        <end position="195"/>
    </location>
</feature>
<dbReference type="Proteomes" id="UP000002630">
    <property type="component" value="Linkage Group LG21"/>
</dbReference>
<evidence type="ECO:0000313" key="3">
    <source>
        <dbReference type="Proteomes" id="UP000002630"/>
    </source>
</evidence>
<feature type="compositionally biased region" description="Low complexity" evidence="1">
    <location>
        <begin position="322"/>
        <end position="333"/>
    </location>
</feature>
<gene>
    <name evidence="2" type="ORF">Esi_0065_0098</name>
</gene>
<feature type="compositionally biased region" description="Basic residues" evidence="1">
    <location>
        <begin position="56"/>
        <end position="71"/>
    </location>
</feature>
<dbReference type="AlphaFoldDB" id="D7G5J5"/>
<feature type="compositionally biased region" description="Polar residues" evidence="1">
    <location>
        <begin position="274"/>
        <end position="290"/>
    </location>
</feature>
<dbReference type="InParanoid" id="D7G5J5"/>
<dbReference type="EMBL" id="FN648874">
    <property type="protein sequence ID" value="CBJ27318.1"/>
    <property type="molecule type" value="Genomic_DNA"/>
</dbReference>
<evidence type="ECO:0000313" key="2">
    <source>
        <dbReference type="EMBL" id="CBJ27318.1"/>
    </source>
</evidence>
<evidence type="ECO:0000256" key="1">
    <source>
        <dbReference type="SAM" id="MobiDB-lite"/>
    </source>
</evidence>
<feature type="region of interest" description="Disordered" evidence="1">
    <location>
        <begin position="1"/>
        <end position="340"/>
    </location>
</feature>